<dbReference type="PANTHER" id="PTHR43303">
    <property type="entry name" value="NADPH DEHYDROGENASE C23G7.10C-RELATED"/>
    <property type="match status" value="1"/>
</dbReference>
<evidence type="ECO:0000256" key="4">
    <source>
        <dbReference type="ARBA" id="ARBA00022857"/>
    </source>
</evidence>
<protein>
    <recommendedName>
        <fullName evidence="7">NADH:flavin oxidoreductase/NADH oxidase N-terminal domain-containing protein</fullName>
    </recommendedName>
</protein>
<comment type="caution">
    <text evidence="8">The sequence shown here is derived from an EMBL/GenBank/DDBJ whole genome shotgun (WGS) entry which is preliminary data.</text>
</comment>
<name>A0A7C8I8A1_9PLEO</name>
<reference evidence="8 9" key="1">
    <citation type="submission" date="2020-01" db="EMBL/GenBank/DDBJ databases">
        <authorList>
            <consortium name="DOE Joint Genome Institute"/>
            <person name="Haridas S."/>
            <person name="Albert R."/>
            <person name="Binder M."/>
            <person name="Bloem J."/>
            <person name="Labutti K."/>
            <person name="Salamov A."/>
            <person name="Andreopoulos B."/>
            <person name="Baker S.E."/>
            <person name="Barry K."/>
            <person name="Bills G."/>
            <person name="Bluhm B.H."/>
            <person name="Cannon C."/>
            <person name="Castanera R."/>
            <person name="Culley D.E."/>
            <person name="Daum C."/>
            <person name="Ezra D."/>
            <person name="Gonzalez J.B."/>
            <person name="Henrissat B."/>
            <person name="Kuo A."/>
            <person name="Liang C."/>
            <person name="Lipzen A."/>
            <person name="Lutzoni F."/>
            <person name="Magnuson J."/>
            <person name="Mondo S."/>
            <person name="Nolan M."/>
            <person name="Ohm R."/>
            <person name="Pangilinan J."/>
            <person name="Park H.-J.H."/>
            <person name="Ramirez L."/>
            <person name="Alfaro M."/>
            <person name="Sun H."/>
            <person name="Tritt A."/>
            <person name="Yoshinaga Y."/>
            <person name="Zwiers L.-H.L."/>
            <person name="Turgeon B.G."/>
            <person name="Goodwin S.B."/>
            <person name="Spatafora J.W."/>
            <person name="Crous P.W."/>
            <person name="Grigoriev I.V."/>
        </authorList>
    </citation>
    <scope>NUCLEOTIDE SEQUENCE [LARGE SCALE GENOMIC DNA]</scope>
    <source>
        <strain evidence="8 9">CBS 611.86</strain>
    </source>
</reference>
<dbReference type="PANTHER" id="PTHR43303:SF4">
    <property type="entry name" value="NADPH DEHYDROGENASE C23G7.10C-RELATED"/>
    <property type="match status" value="1"/>
</dbReference>
<keyword evidence="5" id="KW-0560">Oxidoreductase</keyword>
<accession>A0A7C8I8A1</accession>
<evidence type="ECO:0000256" key="2">
    <source>
        <dbReference type="ARBA" id="ARBA00022630"/>
    </source>
</evidence>
<proteinExistence type="predicted"/>
<feature type="domain" description="NADH:flavin oxidoreductase/NADH oxidase N-terminal" evidence="7">
    <location>
        <begin position="27"/>
        <end position="358"/>
    </location>
</feature>
<feature type="compositionally biased region" description="Polar residues" evidence="6">
    <location>
        <begin position="1"/>
        <end position="20"/>
    </location>
</feature>
<dbReference type="GO" id="GO:0010181">
    <property type="term" value="F:FMN binding"/>
    <property type="evidence" value="ECO:0007669"/>
    <property type="project" value="InterPro"/>
</dbReference>
<comment type="cofactor">
    <cofactor evidence="1">
        <name>FMN</name>
        <dbReference type="ChEBI" id="CHEBI:58210"/>
    </cofactor>
</comment>
<sequence>MSYTTPSAQNLPGSGPSVDSITPGPPKLFQPIQIRGLRLPHRIVVSPMGMYSATNGHLSDFHLMHLGNFGFRGAPLTVVEVTAVLANGRSSPLDVGLWDDCHIAGMKKVVDFVHGLEGDKKIGVQLGHAGRKGGMHAIYPGSQARVVSKEEGGWEDEVWGASAFRYLPHYAMPQKMSQTEIGMVVNAFADSAHRAVRGFDLIEVHAAHGYLLSSFLSPYSNLRTDSYSGTFENRIRFLVEVVKAIRLRIPAFYSHLRYRLDGTYRFTTVDGVDLIDVSSAANDPLQRTPMDDAYYQVKLADDIKKRLEKEGKSMVVAAVGKIDNVGMATKVVGEGKADLVFVGREFLRDPSLVLTWAGQLGLEKEWHKQYLGLGNKPMGIV</sequence>
<dbReference type="GO" id="GO:0050661">
    <property type="term" value="F:NADP binding"/>
    <property type="evidence" value="ECO:0007669"/>
    <property type="project" value="InterPro"/>
</dbReference>
<dbReference type="Pfam" id="PF00724">
    <property type="entry name" value="Oxidored_FMN"/>
    <property type="match status" value="1"/>
</dbReference>
<dbReference type="OrthoDB" id="72788at2759"/>
<evidence type="ECO:0000256" key="1">
    <source>
        <dbReference type="ARBA" id="ARBA00001917"/>
    </source>
</evidence>
<evidence type="ECO:0000313" key="9">
    <source>
        <dbReference type="Proteomes" id="UP000481861"/>
    </source>
</evidence>
<evidence type="ECO:0000256" key="6">
    <source>
        <dbReference type="SAM" id="MobiDB-lite"/>
    </source>
</evidence>
<gene>
    <name evidence="8" type="ORF">BDV95DRAFT_638332</name>
</gene>
<dbReference type="InterPro" id="IPR001155">
    <property type="entry name" value="OxRdtase_FMN_N"/>
</dbReference>
<keyword evidence="3" id="KW-0288">FMN</keyword>
<dbReference type="EMBL" id="JAADJZ010000013">
    <property type="protein sequence ID" value="KAF2870632.1"/>
    <property type="molecule type" value="Genomic_DNA"/>
</dbReference>
<dbReference type="InterPro" id="IPR013785">
    <property type="entry name" value="Aldolase_TIM"/>
</dbReference>
<evidence type="ECO:0000256" key="3">
    <source>
        <dbReference type="ARBA" id="ARBA00022643"/>
    </source>
</evidence>
<evidence type="ECO:0000313" key="8">
    <source>
        <dbReference type="EMBL" id="KAF2870632.1"/>
    </source>
</evidence>
<evidence type="ECO:0000256" key="5">
    <source>
        <dbReference type="ARBA" id="ARBA00023002"/>
    </source>
</evidence>
<keyword evidence="2" id="KW-0285">Flavoprotein</keyword>
<dbReference type="GO" id="GO:0003959">
    <property type="term" value="F:NADPH dehydrogenase activity"/>
    <property type="evidence" value="ECO:0007669"/>
    <property type="project" value="InterPro"/>
</dbReference>
<dbReference type="AlphaFoldDB" id="A0A7C8I8A1"/>
<dbReference type="Proteomes" id="UP000481861">
    <property type="component" value="Unassembled WGS sequence"/>
</dbReference>
<feature type="region of interest" description="Disordered" evidence="6">
    <location>
        <begin position="1"/>
        <end position="24"/>
    </location>
</feature>
<dbReference type="InterPro" id="IPR044152">
    <property type="entry name" value="YqjM-like"/>
</dbReference>
<keyword evidence="4" id="KW-0521">NADP</keyword>
<evidence type="ECO:0000259" key="7">
    <source>
        <dbReference type="Pfam" id="PF00724"/>
    </source>
</evidence>
<keyword evidence="9" id="KW-1185">Reference proteome</keyword>
<dbReference type="Gene3D" id="3.20.20.70">
    <property type="entry name" value="Aldolase class I"/>
    <property type="match status" value="1"/>
</dbReference>
<organism evidence="8 9">
    <name type="scientific">Massariosphaeria phaeospora</name>
    <dbReference type="NCBI Taxonomy" id="100035"/>
    <lineage>
        <taxon>Eukaryota</taxon>
        <taxon>Fungi</taxon>
        <taxon>Dikarya</taxon>
        <taxon>Ascomycota</taxon>
        <taxon>Pezizomycotina</taxon>
        <taxon>Dothideomycetes</taxon>
        <taxon>Pleosporomycetidae</taxon>
        <taxon>Pleosporales</taxon>
        <taxon>Pleosporales incertae sedis</taxon>
        <taxon>Massariosphaeria</taxon>
    </lineage>
</organism>
<dbReference type="SUPFAM" id="SSF51395">
    <property type="entry name" value="FMN-linked oxidoreductases"/>
    <property type="match status" value="1"/>
</dbReference>